<keyword evidence="3 5" id="KW-1133">Transmembrane helix</keyword>
<name>A0ABT2E5L3_9ENTR</name>
<accession>A0ABT2E5L3</accession>
<comment type="subcellular location">
    <subcellularLocation>
        <location evidence="1">Membrane</location>
        <topology evidence="1">Multi-pass membrane protein</topology>
    </subcellularLocation>
</comment>
<dbReference type="PANTHER" id="PTHR37422:SF17">
    <property type="entry name" value="O-ANTIGEN LIGASE"/>
    <property type="match status" value="1"/>
</dbReference>
<protein>
    <submittedName>
        <fullName evidence="7">O-antigen ligase family protein</fullName>
    </submittedName>
</protein>
<feature type="transmembrane region" description="Helical" evidence="5">
    <location>
        <begin position="238"/>
        <end position="255"/>
    </location>
</feature>
<proteinExistence type="predicted"/>
<feature type="transmembrane region" description="Helical" evidence="5">
    <location>
        <begin position="12"/>
        <end position="32"/>
    </location>
</feature>
<dbReference type="InterPro" id="IPR007016">
    <property type="entry name" value="O-antigen_ligase-rel_domated"/>
</dbReference>
<evidence type="ECO:0000256" key="1">
    <source>
        <dbReference type="ARBA" id="ARBA00004141"/>
    </source>
</evidence>
<feature type="domain" description="O-antigen ligase-related" evidence="6">
    <location>
        <begin position="199"/>
        <end position="353"/>
    </location>
</feature>
<evidence type="ECO:0000313" key="8">
    <source>
        <dbReference type="Proteomes" id="UP001205357"/>
    </source>
</evidence>
<feature type="transmembrane region" description="Helical" evidence="5">
    <location>
        <begin position="157"/>
        <end position="178"/>
    </location>
</feature>
<feature type="transmembrane region" description="Helical" evidence="5">
    <location>
        <begin position="94"/>
        <end position="115"/>
    </location>
</feature>
<keyword evidence="4 5" id="KW-0472">Membrane</keyword>
<comment type="caution">
    <text evidence="7">The sequence shown here is derived from an EMBL/GenBank/DDBJ whole genome shotgun (WGS) entry which is preliminary data.</text>
</comment>
<feature type="transmembrane region" description="Helical" evidence="5">
    <location>
        <begin position="62"/>
        <end position="82"/>
    </location>
</feature>
<dbReference type="Pfam" id="PF04932">
    <property type="entry name" value="Wzy_C"/>
    <property type="match status" value="1"/>
</dbReference>
<reference evidence="7 8" key="1">
    <citation type="submission" date="2022-04" db="EMBL/GenBank/DDBJ databases">
        <title>Proposal of a three novel species of Scandinavium, Scandinavium hiltneri, Scandinavium manionii, Scandinavium tedordense.</title>
        <authorList>
            <person name="Maddock D.W."/>
            <person name="Brady C.L."/>
            <person name="Denman S."/>
            <person name="Arnold D."/>
        </authorList>
    </citation>
    <scope>NUCLEOTIDE SEQUENCE [LARGE SCALE GENOMIC DNA]</scope>
    <source>
        <strain evidence="7 8">H11S7</strain>
    </source>
</reference>
<evidence type="ECO:0000256" key="3">
    <source>
        <dbReference type="ARBA" id="ARBA00022989"/>
    </source>
</evidence>
<dbReference type="InterPro" id="IPR051533">
    <property type="entry name" value="WaaL-like"/>
</dbReference>
<keyword evidence="2 5" id="KW-0812">Transmembrane</keyword>
<dbReference type="PANTHER" id="PTHR37422">
    <property type="entry name" value="TEICHURONIC ACID BIOSYNTHESIS PROTEIN TUAE"/>
    <property type="match status" value="1"/>
</dbReference>
<gene>
    <name evidence="7" type="ORF">MUU47_14450</name>
</gene>
<dbReference type="RefSeq" id="WP_258988875.1">
    <property type="nucleotide sequence ID" value="NZ_JALIGE010000074.1"/>
</dbReference>
<keyword evidence="8" id="KW-1185">Reference proteome</keyword>
<feature type="transmembrane region" description="Helical" evidence="5">
    <location>
        <begin position="127"/>
        <end position="145"/>
    </location>
</feature>
<feature type="transmembrane region" description="Helical" evidence="5">
    <location>
        <begin position="213"/>
        <end position="231"/>
    </location>
</feature>
<feature type="transmembrane region" description="Helical" evidence="5">
    <location>
        <begin position="371"/>
        <end position="390"/>
    </location>
</feature>
<keyword evidence="7" id="KW-0436">Ligase</keyword>
<feature type="transmembrane region" description="Helical" evidence="5">
    <location>
        <begin position="190"/>
        <end position="207"/>
    </location>
</feature>
<dbReference type="EMBL" id="JALIGE010000074">
    <property type="protein sequence ID" value="MCS2162297.1"/>
    <property type="molecule type" value="Genomic_DNA"/>
</dbReference>
<evidence type="ECO:0000256" key="5">
    <source>
        <dbReference type="SAM" id="Phobius"/>
    </source>
</evidence>
<feature type="transmembrane region" description="Helical" evidence="5">
    <location>
        <begin position="345"/>
        <end position="364"/>
    </location>
</feature>
<sequence>MTSLKGQSIQVRMTELIFGLCVVAFGSIILSPDFSNKLLNVAGFISFFLVIYNIKHLYKTEVFWLCLVLLITGICDLAWYGLYKVNNSPAINSYRAYLEVGKICIYGSLLIFAFSVNEKFKIGNNKIHYAVIMILQIIMIAYAWYQHIELGLQRVEFSLGGGASSTGAAYTVGFLSYYIMMVLQHSRMRFKDLLILAHFFVTFIILVTTGTRAAIMVYPIIFAGLLCIRCYKQRHIPWRGIAVLLLAFMAGAFMMKDNLVQRYNDLNKDVSAYENDNSNTSVGARFAMWKSGLIASEHNYLWQSTDQRNTLIRQAVKEDPSLSGALSYIRGHLHNEFVEAVSTKGPSGVLLYVCFVIALAWYSLRQIKSFALFAFLTSMVMFGFSGVMFYSKTTPTAWMLTLIMFVVFLTQNRHRDVVK</sequence>
<evidence type="ECO:0000313" key="7">
    <source>
        <dbReference type="EMBL" id="MCS2162297.1"/>
    </source>
</evidence>
<feature type="transmembrane region" description="Helical" evidence="5">
    <location>
        <begin position="396"/>
        <end position="412"/>
    </location>
</feature>
<dbReference type="Proteomes" id="UP001205357">
    <property type="component" value="Unassembled WGS sequence"/>
</dbReference>
<dbReference type="GO" id="GO:0016874">
    <property type="term" value="F:ligase activity"/>
    <property type="evidence" value="ECO:0007669"/>
    <property type="project" value="UniProtKB-KW"/>
</dbReference>
<evidence type="ECO:0000256" key="4">
    <source>
        <dbReference type="ARBA" id="ARBA00023136"/>
    </source>
</evidence>
<evidence type="ECO:0000259" key="6">
    <source>
        <dbReference type="Pfam" id="PF04932"/>
    </source>
</evidence>
<evidence type="ECO:0000256" key="2">
    <source>
        <dbReference type="ARBA" id="ARBA00022692"/>
    </source>
</evidence>
<feature type="transmembrane region" description="Helical" evidence="5">
    <location>
        <begin position="38"/>
        <end position="55"/>
    </location>
</feature>
<organism evidence="7 8">
    <name type="scientific">Scandinavium hiltneri</name>
    <dbReference type="NCBI Taxonomy" id="2926519"/>
    <lineage>
        <taxon>Bacteria</taxon>
        <taxon>Pseudomonadati</taxon>
        <taxon>Pseudomonadota</taxon>
        <taxon>Gammaproteobacteria</taxon>
        <taxon>Enterobacterales</taxon>
        <taxon>Enterobacteriaceae</taxon>
        <taxon>Scandinavium</taxon>
    </lineage>
</organism>